<dbReference type="RefSeq" id="WP_186912104.1">
    <property type="nucleotide sequence ID" value="NZ_JACOFV010000007.1"/>
</dbReference>
<dbReference type="EMBL" id="JACOFV010000007">
    <property type="protein sequence ID" value="MBC3862173.1"/>
    <property type="molecule type" value="Genomic_DNA"/>
</dbReference>
<organism evidence="1 2">
    <name type="scientific">Undibacterium jejuense</name>
    <dbReference type="NCBI Taxonomy" id="1344949"/>
    <lineage>
        <taxon>Bacteria</taxon>
        <taxon>Pseudomonadati</taxon>
        <taxon>Pseudomonadota</taxon>
        <taxon>Betaproteobacteria</taxon>
        <taxon>Burkholderiales</taxon>
        <taxon>Oxalobacteraceae</taxon>
        <taxon>Undibacterium</taxon>
    </lineage>
</organism>
<evidence type="ECO:0000313" key="2">
    <source>
        <dbReference type="Proteomes" id="UP000634011"/>
    </source>
</evidence>
<evidence type="ECO:0000313" key="1">
    <source>
        <dbReference type="EMBL" id="MBC3862173.1"/>
    </source>
</evidence>
<dbReference type="AlphaFoldDB" id="A0A923HGV1"/>
<name>A0A923HGV1_9BURK</name>
<dbReference type="Proteomes" id="UP000634011">
    <property type="component" value="Unassembled WGS sequence"/>
</dbReference>
<protein>
    <submittedName>
        <fullName evidence="1">Uncharacterized protein</fullName>
    </submittedName>
</protein>
<sequence>MSLIKPVSVLAIFFAGIISIVAPVKAEESTRISVSFHGRMFNSVASDYLERPTFVSIEKRSGDEMVLVVRVTKLVRDQYGLDYTEIRFLKTKVDDYLVLINKFNEWEALATTRGDSFTKDIGKAEVWGSFGRPDVQFTFHSGNATHHFLALKFCAMGTCLNDSGFVLSADDAKNFATTLKQFQSGEIKQNEIDSVYK</sequence>
<keyword evidence="2" id="KW-1185">Reference proteome</keyword>
<reference evidence="1" key="1">
    <citation type="submission" date="2020-08" db="EMBL/GenBank/DDBJ databases">
        <title>Novel species isolated from subtropical streams in China.</title>
        <authorList>
            <person name="Lu H."/>
        </authorList>
    </citation>
    <scope>NUCLEOTIDE SEQUENCE</scope>
    <source>
        <strain evidence="1">KACC 12607</strain>
    </source>
</reference>
<proteinExistence type="predicted"/>
<accession>A0A923HGV1</accession>
<gene>
    <name evidence="1" type="ORF">H8K32_08705</name>
</gene>
<comment type="caution">
    <text evidence="1">The sequence shown here is derived from an EMBL/GenBank/DDBJ whole genome shotgun (WGS) entry which is preliminary data.</text>
</comment>